<dbReference type="SUPFAM" id="SSF81296">
    <property type="entry name" value="E set domains"/>
    <property type="match status" value="2"/>
</dbReference>
<dbReference type="CDD" id="cd11341">
    <property type="entry name" value="AmyAc_Pullulanase_LD-like"/>
    <property type="match status" value="1"/>
</dbReference>
<dbReference type="Gene3D" id="2.60.40.1130">
    <property type="entry name" value="Rab geranylgeranyltransferase alpha-subunit, insert domain"/>
    <property type="match status" value="1"/>
</dbReference>
<evidence type="ECO:0000256" key="5">
    <source>
        <dbReference type="ARBA" id="ARBA00023965"/>
    </source>
</evidence>
<dbReference type="RefSeq" id="WP_122164547.1">
    <property type="nucleotide sequence ID" value="NZ_JAMOIB010000007.1"/>
</dbReference>
<evidence type="ECO:0000313" key="11">
    <source>
        <dbReference type="EMBL" id="RMH92607.1"/>
    </source>
</evidence>
<feature type="domain" description="Glycosyl hydrolase family 13 catalytic" evidence="10">
    <location>
        <begin position="517"/>
        <end position="887"/>
    </location>
</feature>
<gene>
    <name evidence="11" type="primary">pulA</name>
    <name evidence="11" type="ORF">EA797_07870</name>
</gene>
<dbReference type="InterPro" id="IPR041111">
    <property type="entry name" value="Pullulanase_Ins"/>
</dbReference>
<dbReference type="Pfam" id="PF03714">
    <property type="entry name" value="PUD"/>
    <property type="match status" value="1"/>
</dbReference>
<keyword evidence="2 9" id="KW-0732">Signal</keyword>
<evidence type="ECO:0000256" key="7">
    <source>
        <dbReference type="ARBA" id="ARBA00029618"/>
    </source>
</evidence>
<evidence type="ECO:0000256" key="3">
    <source>
        <dbReference type="ARBA" id="ARBA00022801"/>
    </source>
</evidence>
<dbReference type="EC" id="3.2.1.41" evidence="6"/>
<dbReference type="Pfam" id="PF02922">
    <property type="entry name" value="CBM_48"/>
    <property type="match status" value="1"/>
</dbReference>
<evidence type="ECO:0000256" key="2">
    <source>
        <dbReference type="ARBA" id="ARBA00022729"/>
    </source>
</evidence>
<evidence type="ECO:0000256" key="4">
    <source>
        <dbReference type="ARBA" id="ARBA00023295"/>
    </source>
</evidence>
<dbReference type="GO" id="GO:0030246">
    <property type="term" value="F:carbohydrate binding"/>
    <property type="evidence" value="ECO:0007669"/>
    <property type="project" value="InterPro"/>
</dbReference>
<dbReference type="Pfam" id="PF11852">
    <property type="entry name" value="Pullul_strch_C"/>
    <property type="match status" value="1"/>
</dbReference>
<dbReference type="InterPro" id="IPR013783">
    <property type="entry name" value="Ig-like_fold"/>
</dbReference>
<dbReference type="Pfam" id="PF18494">
    <property type="entry name" value="Pullulanase_Ins"/>
    <property type="match status" value="1"/>
</dbReference>
<dbReference type="PANTHER" id="PTHR43002">
    <property type="entry name" value="GLYCOGEN DEBRANCHING ENZYME"/>
    <property type="match status" value="1"/>
</dbReference>
<keyword evidence="3" id="KW-0378">Hydrolase</keyword>
<dbReference type="InterPro" id="IPR040671">
    <property type="entry name" value="Pullulanase_N2"/>
</dbReference>
<keyword evidence="4" id="KW-0326">Glycosidase</keyword>
<dbReference type="SUPFAM" id="SSF51011">
    <property type="entry name" value="Glycosyl hydrolase domain"/>
    <property type="match status" value="1"/>
</dbReference>
<dbReference type="OrthoDB" id="3236218at2"/>
<dbReference type="InterPro" id="IPR014756">
    <property type="entry name" value="Ig_E-set"/>
</dbReference>
<dbReference type="SUPFAM" id="SSF49452">
    <property type="entry name" value="Starch-binding domain-like"/>
    <property type="match status" value="1"/>
</dbReference>
<reference evidence="11 12" key="1">
    <citation type="submission" date="2018-10" db="EMBL/GenBank/DDBJ databases">
        <title>Pseudomonas zhaodongensis NEAU-ST5-21(T) genome.</title>
        <authorList>
            <person name="Peng J."/>
            <person name="Liu Z.-P."/>
        </authorList>
    </citation>
    <scope>NUCLEOTIDE SEQUENCE [LARGE SCALE GENOMIC DNA]</scope>
    <source>
        <strain evidence="11 12">NEAU-ST5-21</strain>
    </source>
</reference>
<dbReference type="InterPro" id="IPR013784">
    <property type="entry name" value="Carb-bd-like_fold"/>
</dbReference>
<keyword evidence="12" id="KW-1185">Reference proteome</keyword>
<dbReference type="Proteomes" id="UP000269774">
    <property type="component" value="Unassembled WGS sequence"/>
</dbReference>
<evidence type="ECO:0000256" key="9">
    <source>
        <dbReference type="SAM" id="SignalP"/>
    </source>
</evidence>
<evidence type="ECO:0000313" key="12">
    <source>
        <dbReference type="Proteomes" id="UP000269774"/>
    </source>
</evidence>
<dbReference type="InterPro" id="IPR006047">
    <property type="entry name" value="GH13_cat_dom"/>
</dbReference>
<dbReference type="Pfam" id="PF17967">
    <property type="entry name" value="Pullulanase_N2"/>
    <property type="match status" value="1"/>
</dbReference>
<dbReference type="GO" id="GO:0005975">
    <property type="term" value="P:carbohydrate metabolic process"/>
    <property type="evidence" value="ECO:0007669"/>
    <property type="project" value="InterPro"/>
</dbReference>
<evidence type="ECO:0000256" key="8">
    <source>
        <dbReference type="ARBA" id="ARBA00031076"/>
    </source>
</evidence>
<dbReference type="Gene3D" id="2.60.40.10">
    <property type="entry name" value="Immunoglobulins"/>
    <property type="match status" value="1"/>
</dbReference>
<dbReference type="InterPro" id="IPR024561">
    <property type="entry name" value="Pullul_strch_C"/>
</dbReference>
<evidence type="ECO:0000259" key="10">
    <source>
        <dbReference type="SMART" id="SM00642"/>
    </source>
</evidence>
<dbReference type="InterPro" id="IPR017853">
    <property type="entry name" value="GH"/>
</dbReference>
<dbReference type="CDD" id="cd10315">
    <property type="entry name" value="CBM41_pullulanase"/>
    <property type="match status" value="1"/>
</dbReference>
<proteinExistence type="inferred from homology"/>
<dbReference type="InterPro" id="IPR004193">
    <property type="entry name" value="Glyco_hydro_13_N"/>
</dbReference>
<comment type="catalytic activity">
    <reaction evidence="5">
        <text>Hydrolysis of (1-&gt;6)-alpha-D-glucosidic linkages in pullulan, amylopectin and glycogen, and in the alpha- and beta-limit dextrins of amylopectin and glycogen.</text>
        <dbReference type="EC" id="3.2.1.41"/>
    </reaction>
</comment>
<comment type="similarity">
    <text evidence="1">Belongs to the glycosyl hydrolase 13 family.</text>
</comment>
<dbReference type="SMART" id="SM00642">
    <property type="entry name" value="Aamy"/>
    <property type="match status" value="1"/>
</dbReference>
<accession>A0A3M2I292</accession>
<dbReference type="Gene3D" id="3.20.20.80">
    <property type="entry name" value="Glycosidases"/>
    <property type="match status" value="1"/>
</dbReference>
<dbReference type="Gene3D" id="2.60.40.1110">
    <property type="match status" value="1"/>
</dbReference>
<sequence length="1040" mass="115066">MLIRSTAYRHLAALMIGSLSLATYSACAEPLEPGAEEALLYYKRADGNYAGWGPHLWNTPDCNGSQSETPWDQPLAPAGSDPDYGAYYRIPLTADAGCLNLIMHKGDEKDLGGGDLTWRFDEMGRRAFTLSGNAQLSSVPLSGAALAIKGARAHWLDPFTLALYGGASDASRVELRYSTNASIRIDGEARTVSGGTALALSPAAMREGLKRQHPHLSDAPAFRLESAARDLRRAVMSQLVVVAYDAQDRVIDATEVQTAGILDLLFGYNGDLGARVDERGVSFKLWAPTAQRVRLHVFDASKNLLPGYPKVMRERLGVWSLDGPRTLDRHYYQYEVTAYRPSTGKIETTLVSDPYALSLSQNSQYAQVVDLNAEDLKPAGWDALRPPRPDRPEANIIYETHLRDFSASDGSLPVDLRGTYGAFTQPDSDGMRHLRDLRKAGLTHVQLLPVFDIATIDEDPTRQVDIDDPFAKLCETSPAARNRWSQYCGAASIRQVLQGFDPSSGQAQSLYNDLRAVDSFNWGYDPFHFTVPEGSYASDAEGVRRIVEFRQMVQALADQGLATVMDVVYNHTNASGLGDKSVLDKVVPGYYHRRNPATGAVETSTCCDNTASEHRMMTKLMTDSLEVWARDYKIAGFRFDLMGHHMRENVLKAYRAVRRIDRDTYFYGEGWDFGEVAGNARGINATQLNMAGTGIGTFNDRQRDAVRGGSPFDSGENIRRNQGFANGLFVRPNELAGTGTQEKTQLLHAADLIRVGIAGGLRDFSFISADGTVRSGAEIDYNGQPAGYTLDPQETVNYVSKHDNQTLWDNNQYKLPTSMSVTDRVRLQLVALSVPLFSQGVPFIHLGSEILRSKSMQRDSYDSGDWFNAVDFSYQDNNWNKGLPRADKDGDNWPLIRQVIANPNTKPSATDIVAAKQRFLELLKIRSDSPLFQLDSAREVQRRLQFHNTGPEQQPGVIAFSIADGLRDGRDLDRRYQSMTVVLNASAERIRLPGGTGYQLHPVLQDSSDPISRQARVADGEFEVPPFTSAVFIQPEQRGR</sequence>
<dbReference type="Gene3D" id="2.60.40.1180">
    <property type="entry name" value="Golgi alpha-mannosidase II"/>
    <property type="match status" value="1"/>
</dbReference>
<dbReference type="SUPFAM" id="SSF51445">
    <property type="entry name" value="(Trans)glycosidases"/>
    <property type="match status" value="1"/>
</dbReference>
<dbReference type="NCBIfam" id="TIGR02103">
    <property type="entry name" value="pullul_strch"/>
    <property type="match status" value="1"/>
</dbReference>
<dbReference type="InterPro" id="IPR013780">
    <property type="entry name" value="Glyco_hydro_b"/>
</dbReference>
<feature type="signal peptide" evidence="9">
    <location>
        <begin position="1"/>
        <end position="28"/>
    </location>
</feature>
<protein>
    <recommendedName>
        <fullName evidence="6">pullulanase</fullName>
        <ecNumber evidence="6">3.2.1.41</ecNumber>
    </recommendedName>
    <alternativeName>
        <fullName evidence="7">Alpha-dextrin endo-1,6-alpha-glucosidase</fullName>
    </alternativeName>
    <alternativeName>
        <fullName evidence="8">Pullulan 6-glucanohydrolase</fullName>
    </alternativeName>
</protein>
<comment type="caution">
    <text evidence="11">The sequence shown here is derived from an EMBL/GenBank/DDBJ whole genome shotgun (WGS) entry which is preliminary data.</text>
</comment>
<dbReference type="CDD" id="cd02860">
    <property type="entry name" value="E_set_Pullulanase"/>
    <property type="match status" value="1"/>
</dbReference>
<organism evidence="11 12">
    <name type="scientific">Stutzerimonas zhaodongensis</name>
    <dbReference type="NCBI Taxonomy" id="1176257"/>
    <lineage>
        <taxon>Bacteria</taxon>
        <taxon>Pseudomonadati</taxon>
        <taxon>Pseudomonadota</taxon>
        <taxon>Gammaproteobacteria</taxon>
        <taxon>Pseudomonadales</taxon>
        <taxon>Pseudomonadaceae</taxon>
        <taxon>Stutzerimonas</taxon>
    </lineage>
</organism>
<dbReference type="InterPro" id="IPR005323">
    <property type="entry name" value="CBM41_pullulanase"/>
</dbReference>
<name>A0A3M2I292_9GAMM</name>
<dbReference type="EMBL" id="RFFM01000001">
    <property type="protein sequence ID" value="RMH92607.1"/>
    <property type="molecule type" value="Genomic_DNA"/>
</dbReference>
<dbReference type="AlphaFoldDB" id="A0A3M2I292"/>
<dbReference type="GO" id="GO:0051060">
    <property type="term" value="F:pullulanase activity"/>
    <property type="evidence" value="ECO:0007669"/>
    <property type="project" value="UniProtKB-EC"/>
</dbReference>
<feature type="chain" id="PRO_5018333225" description="pullulanase" evidence="9">
    <location>
        <begin position="29"/>
        <end position="1040"/>
    </location>
</feature>
<evidence type="ECO:0000256" key="6">
    <source>
        <dbReference type="ARBA" id="ARBA00024062"/>
    </source>
</evidence>
<dbReference type="InterPro" id="IPR011839">
    <property type="entry name" value="Pullul_strch"/>
</dbReference>
<evidence type="ECO:0000256" key="1">
    <source>
        <dbReference type="ARBA" id="ARBA00008061"/>
    </source>
</evidence>